<dbReference type="PANTHER" id="PTHR22605">
    <property type="entry name" value="RZ-TYPE DOMAIN-CONTAINING PROTEIN"/>
    <property type="match status" value="1"/>
</dbReference>
<proteinExistence type="predicted"/>
<protein>
    <submittedName>
        <fullName evidence="1">Uncharacterized protein</fullName>
    </submittedName>
</protein>
<feature type="non-terminal residue" evidence="1">
    <location>
        <position position="133"/>
    </location>
</feature>
<comment type="caution">
    <text evidence="1">The sequence shown here is derived from an EMBL/GenBank/DDBJ whole genome shotgun (WGS) entry which is preliminary data.</text>
</comment>
<dbReference type="PANTHER" id="PTHR22605:SF1">
    <property type="entry name" value="RZ-TYPE DOMAIN-CONTAINING PROTEIN"/>
    <property type="match status" value="1"/>
</dbReference>
<dbReference type="EMBL" id="CAJOBJ010375935">
    <property type="protein sequence ID" value="CAF5225503.1"/>
    <property type="molecule type" value="Genomic_DNA"/>
</dbReference>
<reference evidence="1" key="1">
    <citation type="submission" date="2021-02" db="EMBL/GenBank/DDBJ databases">
        <authorList>
            <person name="Nowell W R."/>
        </authorList>
    </citation>
    <scope>NUCLEOTIDE SEQUENCE</scope>
</reference>
<gene>
    <name evidence="1" type="ORF">GIL414_LOCUS86637</name>
</gene>
<dbReference type="InterPro" id="IPR031248">
    <property type="entry name" value="RNF213"/>
</dbReference>
<name>A0A8S3K991_9BILA</name>
<accession>A0A8S3K991</accession>
<sequence length="133" mass="15183">MKLDSKRRRLYGRYKLVIDESEDESAINLLLQTGILDSDPARTSIFRMSDFPDDINNELRNVEVLSTIKLCMETGRTIVMINTSRIHGSLYDVFNQNFSIMATGDTRKIFSKVAIGPKTIDVAVHEDFQCIIH</sequence>
<organism evidence="1 2">
    <name type="scientific">Rotaria magnacalcarata</name>
    <dbReference type="NCBI Taxonomy" id="392030"/>
    <lineage>
        <taxon>Eukaryota</taxon>
        <taxon>Metazoa</taxon>
        <taxon>Spiralia</taxon>
        <taxon>Gnathifera</taxon>
        <taxon>Rotifera</taxon>
        <taxon>Eurotatoria</taxon>
        <taxon>Bdelloidea</taxon>
        <taxon>Philodinida</taxon>
        <taxon>Philodinidae</taxon>
        <taxon>Rotaria</taxon>
    </lineage>
</organism>
<dbReference type="AlphaFoldDB" id="A0A8S3K991"/>
<dbReference type="GO" id="GO:0004842">
    <property type="term" value="F:ubiquitin-protein transferase activity"/>
    <property type="evidence" value="ECO:0007669"/>
    <property type="project" value="InterPro"/>
</dbReference>
<dbReference type="GO" id="GO:0016887">
    <property type="term" value="F:ATP hydrolysis activity"/>
    <property type="evidence" value="ECO:0007669"/>
    <property type="project" value="InterPro"/>
</dbReference>
<dbReference type="Proteomes" id="UP000681720">
    <property type="component" value="Unassembled WGS sequence"/>
</dbReference>
<evidence type="ECO:0000313" key="1">
    <source>
        <dbReference type="EMBL" id="CAF5225503.1"/>
    </source>
</evidence>
<evidence type="ECO:0000313" key="2">
    <source>
        <dbReference type="Proteomes" id="UP000681720"/>
    </source>
</evidence>